<protein>
    <recommendedName>
        <fullName evidence="7">Transcription cofactor vestigial-like protein 2</fullName>
    </recommendedName>
</protein>
<proteinExistence type="predicted"/>
<sequence>MSCVDFMYQFYSPYFSYKTPAEDTQKYPSQPLYDGGITGPGPSSFFDNGHLPDKDIRDTDKSAQPKATHYLASNCVLFTYFSGDTATVVDEHFSRALSQPSSYTLDKTPTNNKPYVRSDTPLMCHRKLPPSFWNSAYQPPCNNNSSSNFTFGADAYFQSSLYNFHKAWPYHYGSQSHTYPHPQSAAHALSYPGMDATGRLTSHYGSLVMSGPSLSGRMGDTRHHSQYDLTKSSDTFSGYYSMGRFGSEMDSSLPGLDLPLQQAKKEHYW</sequence>
<dbReference type="Pfam" id="PF07545">
    <property type="entry name" value="Vg_Tdu"/>
    <property type="match status" value="1"/>
</dbReference>
<name>A0A8S4A048_9EUPU</name>
<evidence type="ECO:0000313" key="6">
    <source>
        <dbReference type="Proteomes" id="UP000678393"/>
    </source>
</evidence>
<evidence type="ECO:0000313" key="5">
    <source>
        <dbReference type="EMBL" id="CAG5133245.1"/>
    </source>
</evidence>
<dbReference type="GO" id="GO:0006355">
    <property type="term" value="P:regulation of DNA-templated transcription"/>
    <property type="evidence" value="ECO:0007669"/>
    <property type="project" value="InterPro"/>
</dbReference>
<gene>
    <name evidence="5" type="ORF">CUNI_LOCUS18803</name>
</gene>
<comment type="subcellular location">
    <subcellularLocation>
        <location evidence="1">Nucleus</location>
    </subcellularLocation>
</comment>
<keyword evidence="4" id="KW-0539">Nucleus</keyword>
<evidence type="ECO:0000256" key="1">
    <source>
        <dbReference type="ARBA" id="ARBA00004123"/>
    </source>
</evidence>
<evidence type="ECO:0000256" key="3">
    <source>
        <dbReference type="ARBA" id="ARBA00023163"/>
    </source>
</evidence>
<evidence type="ECO:0008006" key="7">
    <source>
        <dbReference type="Google" id="ProtNLM"/>
    </source>
</evidence>
<evidence type="ECO:0000256" key="2">
    <source>
        <dbReference type="ARBA" id="ARBA00023015"/>
    </source>
</evidence>
<accession>A0A8S4A048</accession>
<keyword evidence="2" id="KW-0805">Transcription regulation</keyword>
<dbReference type="Proteomes" id="UP000678393">
    <property type="component" value="Unassembled WGS sequence"/>
</dbReference>
<keyword evidence="3" id="KW-0804">Transcription</keyword>
<evidence type="ECO:0000256" key="4">
    <source>
        <dbReference type="ARBA" id="ARBA00023242"/>
    </source>
</evidence>
<comment type="caution">
    <text evidence="5">The sequence shown here is derived from an EMBL/GenBank/DDBJ whole genome shotgun (WGS) entry which is preliminary data.</text>
</comment>
<keyword evidence="6" id="KW-1185">Reference proteome</keyword>
<dbReference type="PANTHER" id="PTHR15950">
    <property type="entry name" value="TRANSCRIPTION COFACTOR VESTIGIAL-LIKE PROTEIN"/>
    <property type="match status" value="1"/>
</dbReference>
<dbReference type="AlphaFoldDB" id="A0A8S4A048"/>
<dbReference type="OrthoDB" id="10069705at2759"/>
<reference evidence="5" key="1">
    <citation type="submission" date="2021-04" db="EMBL/GenBank/DDBJ databases">
        <authorList>
            <consortium name="Molecular Ecology Group"/>
        </authorList>
    </citation>
    <scope>NUCLEOTIDE SEQUENCE</scope>
</reference>
<dbReference type="InterPro" id="IPR011520">
    <property type="entry name" value="Vg_fam"/>
</dbReference>
<organism evidence="5 6">
    <name type="scientific">Candidula unifasciata</name>
    <dbReference type="NCBI Taxonomy" id="100452"/>
    <lineage>
        <taxon>Eukaryota</taxon>
        <taxon>Metazoa</taxon>
        <taxon>Spiralia</taxon>
        <taxon>Lophotrochozoa</taxon>
        <taxon>Mollusca</taxon>
        <taxon>Gastropoda</taxon>
        <taxon>Heterobranchia</taxon>
        <taxon>Euthyneura</taxon>
        <taxon>Panpulmonata</taxon>
        <taxon>Eupulmonata</taxon>
        <taxon>Stylommatophora</taxon>
        <taxon>Helicina</taxon>
        <taxon>Helicoidea</taxon>
        <taxon>Geomitridae</taxon>
        <taxon>Candidula</taxon>
    </lineage>
</organism>
<dbReference type="EMBL" id="CAJHNH020006035">
    <property type="protein sequence ID" value="CAG5133245.1"/>
    <property type="molecule type" value="Genomic_DNA"/>
</dbReference>
<dbReference type="PANTHER" id="PTHR15950:SF15">
    <property type="entry name" value="PROTEIN VESTIGIAL"/>
    <property type="match status" value="1"/>
</dbReference>
<dbReference type="GO" id="GO:0005634">
    <property type="term" value="C:nucleus"/>
    <property type="evidence" value="ECO:0007669"/>
    <property type="project" value="UniProtKB-SubCell"/>
</dbReference>